<protein>
    <submittedName>
        <fullName evidence="1">Uncharacterized protein</fullName>
    </submittedName>
</protein>
<dbReference type="AlphaFoldDB" id="A0AAV1UZ83"/>
<sequence length="79" mass="7611">MQCAAKATEKAASCVNAASLDDAQPLAAEGASSTAASTLPAATVAAKARSVSPRANADKGCQVELICSEESSGGCNGAP</sequence>
<organism evidence="1 2">
    <name type="scientific">Peronospora matthiolae</name>
    <dbReference type="NCBI Taxonomy" id="2874970"/>
    <lineage>
        <taxon>Eukaryota</taxon>
        <taxon>Sar</taxon>
        <taxon>Stramenopiles</taxon>
        <taxon>Oomycota</taxon>
        <taxon>Peronosporomycetes</taxon>
        <taxon>Peronosporales</taxon>
        <taxon>Peronosporaceae</taxon>
        <taxon>Peronospora</taxon>
    </lineage>
</organism>
<dbReference type="EMBL" id="CAKLBY020000231">
    <property type="protein sequence ID" value="CAK7938533.1"/>
    <property type="molecule type" value="Genomic_DNA"/>
</dbReference>
<name>A0AAV1UZ83_9STRA</name>
<accession>A0AAV1UZ83</accession>
<dbReference type="Proteomes" id="UP001162060">
    <property type="component" value="Unassembled WGS sequence"/>
</dbReference>
<evidence type="ECO:0000313" key="2">
    <source>
        <dbReference type="Proteomes" id="UP001162060"/>
    </source>
</evidence>
<evidence type="ECO:0000313" key="1">
    <source>
        <dbReference type="EMBL" id="CAK7938533.1"/>
    </source>
</evidence>
<proteinExistence type="predicted"/>
<gene>
    <name evidence="1" type="ORF">PM001_LOCUS23683</name>
</gene>
<comment type="caution">
    <text evidence="1">The sequence shown here is derived from an EMBL/GenBank/DDBJ whole genome shotgun (WGS) entry which is preliminary data.</text>
</comment>
<reference evidence="1" key="1">
    <citation type="submission" date="2024-01" db="EMBL/GenBank/DDBJ databases">
        <authorList>
            <person name="Webb A."/>
        </authorList>
    </citation>
    <scope>NUCLEOTIDE SEQUENCE</scope>
    <source>
        <strain evidence="1">Pm1</strain>
    </source>
</reference>